<sequence>MLWVTISVALSITGCDCKQPPINKIDQCKGVPGQQVDKNDPCTADNQCGDHFACRATKDQPELMCCVFNDRACNTEADCCPGQTCPAERKKCFDRFIACQTDADCGDKGDRVCESYSDVYGESTRCRFRQCGPLGECADGTSCFNGECLADLPCGGRCDQGKGCVATIDRCQDYASPAGREAAACPMTCQAGFIATFKDARNIWDACTLNDVACICAELPGLRSNDLGRFSSIGANPGDSLFVSAYDGQYGDLVVVKYGLDGKKQATEYVDGVPSAAVKYGPSGARGGVVEPGDDVGRYTDLVVNGGKVFVSYYDVTNGDLKVAVRASNGSWTKHKVDGSSGDVGLYSSIAVDSDGVPGVAYFQRAGDASFNIMDCPTPRPTAPLKYVTALKYAKASSANPTAATDWTVKTVACAARPPPPCDACNGICADTGNGDGAQCYTAASGCTTTCASGSSCVDVNGTPTCGETVTPARLQEVTPGIGLFPSIAFKGKDAFVAYQRRTKTGTTPADGDLYAVVISAANTVQTPVLIDGSGDTGWFPDLKIEGQSGTIAIGYHDFSSKSFKFVSSTQLQAGITPEVIDRGVDATMPGNQSWVGTDSAIVFGGSGVVYALYQDATKGDLKMARRTSTWAVVPSPRTEGAVGFFADAVVTDGKVYASHARIHAKLVGGEPQLDNGLLLETITP</sequence>
<dbReference type="Proteomes" id="UP000249061">
    <property type="component" value="Unassembled WGS sequence"/>
</dbReference>
<reference evidence="1 2" key="1">
    <citation type="submission" date="2017-08" db="EMBL/GenBank/DDBJ databases">
        <title>Infants hospitalized years apart are colonized by the same room-sourced microbial strains.</title>
        <authorList>
            <person name="Brooks B."/>
            <person name="Olm M.R."/>
            <person name="Firek B.A."/>
            <person name="Baker R."/>
            <person name="Thomas B.C."/>
            <person name="Morowitz M.J."/>
            <person name="Banfield J.F."/>
        </authorList>
    </citation>
    <scope>NUCLEOTIDE SEQUENCE [LARGE SCALE GENOMIC DNA]</scope>
    <source>
        <strain evidence="1">S2_003_000_R2_14</strain>
    </source>
</reference>
<proteinExistence type="predicted"/>
<dbReference type="Gene3D" id="2.120.10.70">
    <property type="entry name" value="Fucose-specific lectin"/>
    <property type="match status" value="1"/>
</dbReference>
<dbReference type="EMBL" id="QFQP01000058">
    <property type="protein sequence ID" value="PZR04422.1"/>
    <property type="molecule type" value="Genomic_DNA"/>
</dbReference>
<protein>
    <submittedName>
        <fullName evidence="1">Uncharacterized protein</fullName>
    </submittedName>
</protein>
<dbReference type="AlphaFoldDB" id="A0A2W5SNB3"/>
<comment type="caution">
    <text evidence="1">The sequence shown here is derived from an EMBL/GenBank/DDBJ whole genome shotgun (WGS) entry which is preliminary data.</text>
</comment>
<accession>A0A2W5SNB3</accession>
<evidence type="ECO:0000313" key="2">
    <source>
        <dbReference type="Proteomes" id="UP000249061"/>
    </source>
</evidence>
<name>A0A2W5SNB3_9BACT</name>
<gene>
    <name evidence="1" type="ORF">DI536_34255</name>
</gene>
<organism evidence="1 2">
    <name type="scientific">Archangium gephyra</name>
    <dbReference type="NCBI Taxonomy" id="48"/>
    <lineage>
        <taxon>Bacteria</taxon>
        <taxon>Pseudomonadati</taxon>
        <taxon>Myxococcota</taxon>
        <taxon>Myxococcia</taxon>
        <taxon>Myxococcales</taxon>
        <taxon>Cystobacterineae</taxon>
        <taxon>Archangiaceae</taxon>
        <taxon>Archangium</taxon>
    </lineage>
</organism>
<evidence type="ECO:0000313" key="1">
    <source>
        <dbReference type="EMBL" id="PZR04422.1"/>
    </source>
</evidence>